<feature type="region of interest" description="Disordered" evidence="4">
    <location>
        <begin position="1"/>
        <end position="33"/>
    </location>
</feature>
<proteinExistence type="inferred from homology"/>
<dbReference type="GO" id="GO:0031412">
    <property type="term" value="P:gas vesicle organization"/>
    <property type="evidence" value="ECO:0007669"/>
    <property type="project" value="InterPro"/>
</dbReference>
<reference evidence="5" key="1">
    <citation type="submission" date="2020-10" db="EMBL/GenBank/DDBJ databases">
        <title>Sequencing the genomes of 1000 actinobacteria strains.</title>
        <authorList>
            <person name="Klenk H.-P."/>
        </authorList>
    </citation>
    <scope>NUCLEOTIDE SEQUENCE</scope>
    <source>
        <strain evidence="5">DSM 45354</strain>
    </source>
</reference>
<dbReference type="PANTHER" id="PTHR36852:SF1">
    <property type="entry name" value="PROTEIN GVPL 2"/>
    <property type="match status" value="1"/>
</dbReference>
<keyword evidence="1" id="KW-0304">Gas vesicle</keyword>
<organism evidence="5 6">
    <name type="scientific">Actinopolymorpha pittospori</name>
    <dbReference type="NCBI Taxonomy" id="648752"/>
    <lineage>
        <taxon>Bacteria</taxon>
        <taxon>Bacillati</taxon>
        <taxon>Actinomycetota</taxon>
        <taxon>Actinomycetes</taxon>
        <taxon>Propionibacteriales</taxon>
        <taxon>Actinopolymorphaceae</taxon>
        <taxon>Actinopolymorpha</taxon>
    </lineage>
</organism>
<dbReference type="RefSeq" id="WP_192751160.1">
    <property type="nucleotide sequence ID" value="NZ_BAABJL010000175.1"/>
</dbReference>
<evidence type="ECO:0000313" key="5">
    <source>
        <dbReference type="EMBL" id="MBE1607168.1"/>
    </source>
</evidence>
<protein>
    <recommendedName>
        <fullName evidence="7">Gas vesicle synthesis protein GvpL/GvpF</fullName>
    </recommendedName>
</protein>
<dbReference type="PANTHER" id="PTHR36852">
    <property type="entry name" value="PROTEIN GVPL 2"/>
    <property type="match status" value="1"/>
</dbReference>
<sequence>MARPTESSRTQRDVPTQRAQEPSASESGTEEQAAQASLATYVYGIVSADHPCVLENLDGVGEPASALRRLDAEGVSAVVSDAPPGLRAKRRDVLAHQHVLEELGRQGTVLPMRFGVVARDEDSLRQELVEDNDAHLAVLADLAGRAEFNVKVFCDEEMLIREAALNDPSVQRLREHSDTIDERIQLGEAVAAAIEARELAIEQGVLETLAPRSTRHVRGPQVKGAAVNASFLLDSDDAEEFVAAVEELGAALGEEIRIQRTGPLPPYSFVSVREEE</sequence>
<evidence type="ECO:0000256" key="3">
    <source>
        <dbReference type="ARBA" id="ARBA00035643"/>
    </source>
</evidence>
<gene>
    <name evidence="5" type="ORF">HEB94_004016</name>
</gene>
<evidence type="ECO:0008006" key="7">
    <source>
        <dbReference type="Google" id="ProtNLM"/>
    </source>
</evidence>
<dbReference type="InterPro" id="IPR009430">
    <property type="entry name" value="GvpL/GvpF"/>
</dbReference>
<evidence type="ECO:0000256" key="4">
    <source>
        <dbReference type="SAM" id="MobiDB-lite"/>
    </source>
</evidence>
<accession>A0A927MYQ3</accession>
<dbReference type="GO" id="GO:0031411">
    <property type="term" value="C:gas vesicle"/>
    <property type="evidence" value="ECO:0007669"/>
    <property type="project" value="UniProtKB-SubCell"/>
</dbReference>
<comment type="caution">
    <text evidence="5">The sequence shown here is derived from an EMBL/GenBank/DDBJ whole genome shotgun (WGS) entry which is preliminary data.</text>
</comment>
<dbReference type="Proteomes" id="UP000638648">
    <property type="component" value="Unassembled WGS sequence"/>
</dbReference>
<dbReference type="Pfam" id="PF06386">
    <property type="entry name" value="GvpL_GvpF"/>
    <property type="match status" value="1"/>
</dbReference>
<name>A0A927MYQ3_9ACTN</name>
<evidence type="ECO:0000256" key="1">
    <source>
        <dbReference type="ARBA" id="ARBA00022987"/>
    </source>
</evidence>
<evidence type="ECO:0000256" key="2">
    <source>
        <dbReference type="ARBA" id="ARBA00035108"/>
    </source>
</evidence>
<dbReference type="AlphaFoldDB" id="A0A927MYQ3"/>
<keyword evidence="6" id="KW-1185">Reference proteome</keyword>
<evidence type="ECO:0000313" key="6">
    <source>
        <dbReference type="Proteomes" id="UP000638648"/>
    </source>
</evidence>
<comment type="subcellular location">
    <subcellularLocation>
        <location evidence="2">Gas vesicle</location>
    </subcellularLocation>
</comment>
<dbReference type="EMBL" id="JADBEM010000001">
    <property type="protein sequence ID" value="MBE1607168.1"/>
    <property type="molecule type" value="Genomic_DNA"/>
</dbReference>
<comment type="similarity">
    <text evidence="3">Belongs to the gas vesicle GvpF/GvpL family.</text>
</comment>